<evidence type="ECO:0000256" key="2">
    <source>
        <dbReference type="ARBA" id="ARBA00012405"/>
    </source>
</evidence>
<dbReference type="InterPro" id="IPR040165">
    <property type="entry name" value="Diminuto-like"/>
</dbReference>
<dbReference type="GO" id="GO:0071949">
    <property type="term" value="F:FAD binding"/>
    <property type="evidence" value="ECO:0007669"/>
    <property type="project" value="InterPro"/>
</dbReference>
<dbReference type="GO" id="GO:0016020">
    <property type="term" value="C:membrane"/>
    <property type="evidence" value="ECO:0007669"/>
    <property type="project" value="UniProtKB-SubCell"/>
</dbReference>
<dbReference type="RefSeq" id="WP_066667738.1">
    <property type="nucleotide sequence ID" value="NZ_CP016171.1"/>
</dbReference>
<accession>A0A193FR85</accession>
<protein>
    <recommendedName>
        <fullName evidence="2">Delta(24)-sterol reductase</fullName>
        <ecNumber evidence="2">1.3.1.72</ecNumber>
    </recommendedName>
</protein>
<dbReference type="EMBL" id="CP016171">
    <property type="protein sequence ID" value="ANN70160.1"/>
    <property type="molecule type" value="Genomic_DNA"/>
</dbReference>
<sequence>MTADAYAQRVDALRAALRRQSADGAPLGLAKRTSNLFRDREEGAKRRLDLSAFHHVNAVDAAAGTVEVEGLATYEALVDATLPHGVMPAVVPQLKTITVGGAVAGVGIEATSFRHGLAHDTMLSLDVLLPGGDIVTCTPDNAHRDLFHGFPNSYGTLGYALRLVMRTLPVRPYVKVAHVRSGSPREFFDALAMACDSDADFVDGVVFDGHTMVLSTGRFVADAEWVGDYTYEHIYYRSLLERPVDYLSTYGYLWRWDTDWFWCSKNLGAQHPLLRRLYGRSRLNSRTYTRLMRFNSRWGLTRRLARWRGLHPESVIQDVDIPIAHSAGFLEFLLREIGVLPIWICPIRVPASSAAFTLYPVRPGELYVNFGFWDVVRSRTPREPGYFNRLIEQEVLRCGGIKSLYSDVYLSRDEFDKAYGMEAYEALKDKYDPGRAMLGLYEKCVGRR</sequence>
<dbReference type="Gene3D" id="3.30.465.10">
    <property type="match status" value="1"/>
</dbReference>
<dbReference type="PANTHER" id="PTHR10801:SF0">
    <property type="entry name" value="DELTA(24)-STEROL REDUCTASE"/>
    <property type="match status" value="1"/>
</dbReference>
<keyword evidence="3" id="KW-0285">Flavoprotein</keyword>
<evidence type="ECO:0000256" key="8">
    <source>
        <dbReference type="ARBA" id="ARBA00023136"/>
    </source>
</evidence>
<dbReference type="Pfam" id="PF01565">
    <property type="entry name" value="FAD_binding_4"/>
    <property type="match status" value="1"/>
</dbReference>
<evidence type="ECO:0000256" key="7">
    <source>
        <dbReference type="ARBA" id="ARBA00023002"/>
    </source>
</evidence>
<keyword evidence="6" id="KW-1133">Transmembrane helix</keyword>
<dbReference type="InterPro" id="IPR016166">
    <property type="entry name" value="FAD-bd_PCMH"/>
</dbReference>
<proteinExistence type="predicted"/>
<keyword evidence="8" id="KW-0472">Membrane</keyword>
<dbReference type="AlphaFoldDB" id="A0A193FR85"/>
<evidence type="ECO:0000256" key="6">
    <source>
        <dbReference type="ARBA" id="ARBA00022989"/>
    </source>
</evidence>
<feature type="domain" description="FAD-binding PCMH-type" evidence="9">
    <location>
        <begin position="1"/>
        <end position="170"/>
    </location>
</feature>
<dbReference type="InterPro" id="IPR006094">
    <property type="entry name" value="Oxid_FAD_bind_N"/>
</dbReference>
<reference evidence="10 11" key="1">
    <citation type="submission" date="2016-06" db="EMBL/GenBank/DDBJ databases">
        <title>Complete genome sequences of Bordetella bronchialis and Bordetella flabilis.</title>
        <authorList>
            <person name="LiPuma J.J."/>
            <person name="Spilker T."/>
        </authorList>
    </citation>
    <scope>NUCLEOTIDE SEQUENCE [LARGE SCALE GENOMIC DNA]</scope>
    <source>
        <strain evidence="10 11">AU17976</strain>
    </source>
</reference>
<name>A0A193FR85_9BORD</name>
<dbReference type="InterPro" id="IPR016169">
    <property type="entry name" value="FAD-bd_PCMH_sub2"/>
</dbReference>
<dbReference type="STRING" id="463025.BAU08_01285"/>
<comment type="subcellular location">
    <subcellularLocation>
        <location evidence="1">Membrane</location>
        <topology evidence="1">Single-pass membrane protein</topology>
    </subcellularLocation>
</comment>
<keyword evidence="5" id="KW-0274">FAD</keyword>
<evidence type="ECO:0000256" key="1">
    <source>
        <dbReference type="ARBA" id="ARBA00004167"/>
    </source>
</evidence>
<keyword evidence="4" id="KW-0812">Transmembrane</keyword>
<evidence type="ECO:0000313" key="10">
    <source>
        <dbReference type="EMBL" id="ANN70160.1"/>
    </source>
</evidence>
<dbReference type="PROSITE" id="PS51387">
    <property type="entry name" value="FAD_PCMH"/>
    <property type="match status" value="1"/>
</dbReference>
<gene>
    <name evidence="10" type="ORF">BAU08_01285</name>
</gene>
<dbReference type="EC" id="1.3.1.72" evidence="2"/>
<dbReference type="InterPro" id="IPR016164">
    <property type="entry name" value="FAD-linked_Oxase-like_C"/>
</dbReference>
<keyword evidence="7" id="KW-0560">Oxidoreductase</keyword>
<dbReference type="PANTHER" id="PTHR10801">
    <property type="entry name" value="24-DEHYDROCHOLESTEROL REDUCTASE"/>
    <property type="match status" value="1"/>
</dbReference>
<evidence type="ECO:0000313" key="11">
    <source>
        <dbReference type="Proteomes" id="UP000092213"/>
    </source>
</evidence>
<evidence type="ECO:0000256" key="4">
    <source>
        <dbReference type="ARBA" id="ARBA00022692"/>
    </source>
</evidence>
<dbReference type="Proteomes" id="UP000092213">
    <property type="component" value="Chromosome"/>
</dbReference>
<evidence type="ECO:0000256" key="3">
    <source>
        <dbReference type="ARBA" id="ARBA00022630"/>
    </source>
</evidence>
<organism evidence="10 11">
    <name type="scientific">Bordetella bronchialis</name>
    <dbReference type="NCBI Taxonomy" id="463025"/>
    <lineage>
        <taxon>Bacteria</taxon>
        <taxon>Pseudomonadati</taxon>
        <taxon>Pseudomonadota</taxon>
        <taxon>Betaproteobacteria</taxon>
        <taxon>Burkholderiales</taxon>
        <taxon>Alcaligenaceae</taxon>
        <taxon>Bordetella</taxon>
    </lineage>
</organism>
<dbReference type="GO" id="GO:0050614">
    <property type="term" value="F:Delta24-sterol reductase activity"/>
    <property type="evidence" value="ECO:0007669"/>
    <property type="project" value="UniProtKB-EC"/>
</dbReference>
<dbReference type="SUPFAM" id="SSF55103">
    <property type="entry name" value="FAD-linked oxidases, C-terminal domain"/>
    <property type="match status" value="1"/>
</dbReference>
<dbReference type="InterPro" id="IPR036318">
    <property type="entry name" value="FAD-bd_PCMH-like_sf"/>
</dbReference>
<evidence type="ECO:0000259" key="9">
    <source>
        <dbReference type="PROSITE" id="PS51387"/>
    </source>
</evidence>
<evidence type="ECO:0000256" key="5">
    <source>
        <dbReference type="ARBA" id="ARBA00022827"/>
    </source>
</evidence>
<dbReference type="SUPFAM" id="SSF56176">
    <property type="entry name" value="FAD-binding/transporter-associated domain-like"/>
    <property type="match status" value="1"/>
</dbReference>